<evidence type="ECO:0000256" key="2">
    <source>
        <dbReference type="ARBA" id="ARBA00009427"/>
    </source>
</evidence>
<evidence type="ECO:0000256" key="8">
    <source>
        <dbReference type="ARBA" id="ARBA00047615"/>
    </source>
</evidence>
<evidence type="ECO:0000256" key="4">
    <source>
        <dbReference type="ARBA" id="ARBA00022679"/>
    </source>
</evidence>
<dbReference type="GO" id="GO:0015949">
    <property type="term" value="P:nucleobase-containing small molecule interconversion"/>
    <property type="evidence" value="ECO:0007669"/>
    <property type="project" value="TreeGrafter"/>
</dbReference>
<evidence type="ECO:0000313" key="13">
    <source>
        <dbReference type="Proteomes" id="UP000254785"/>
    </source>
</evidence>
<dbReference type="Pfam" id="PF02224">
    <property type="entry name" value="Cytidylate_kin"/>
    <property type="match status" value="1"/>
</dbReference>
<dbReference type="InterPro" id="IPR011994">
    <property type="entry name" value="Cytidylate_kinase_dom"/>
</dbReference>
<gene>
    <name evidence="10 12" type="primary">cmk</name>
    <name evidence="12" type="ORF">NCTC9117_04058</name>
</gene>
<proteinExistence type="inferred from homology"/>
<dbReference type="PANTHER" id="PTHR21299:SF2">
    <property type="entry name" value="CYTIDYLATE KINASE"/>
    <property type="match status" value="1"/>
</dbReference>
<organism evidence="12 13">
    <name type="scientific">Escherichia coli</name>
    <dbReference type="NCBI Taxonomy" id="562"/>
    <lineage>
        <taxon>Bacteria</taxon>
        <taxon>Pseudomonadati</taxon>
        <taxon>Pseudomonadota</taxon>
        <taxon>Gammaproteobacteria</taxon>
        <taxon>Enterobacterales</taxon>
        <taxon>Enterobacteriaceae</taxon>
        <taxon>Escherichia</taxon>
    </lineage>
</organism>
<evidence type="ECO:0000256" key="7">
    <source>
        <dbReference type="ARBA" id="ARBA00022840"/>
    </source>
</evidence>
<keyword evidence="3 10" id="KW-0963">Cytoplasm</keyword>
<protein>
    <recommendedName>
        <fullName evidence="10">Cytidylate kinase</fullName>
        <shortName evidence="10">CK</shortName>
        <ecNumber evidence="10">2.7.4.25</ecNumber>
    </recommendedName>
    <alternativeName>
        <fullName evidence="10">Cytidine monophosphate kinase</fullName>
        <shortName evidence="10">CMP kinase</shortName>
    </alternativeName>
</protein>
<dbReference type="GO" id="GO:0006220">
    <property type="term" value="P:pyrimidine nucleotide metabolic process"/>
    <property type="evidence" value="ECO:0007669"/>
    <property type="project" value="UniProtKB-UniRule"/>
</dbReference>
<dbReference type="FunFam" id="3.40.50.300:FF:000262">
    <property type="entry name" value="Cytidylate kinase"/>
    <property type="match status" value="1"/>
</dbReference>
<name>A0A376YCF1_ECOLX</name>
<dbReference type="InterPro" id="IPR027417">
    <property type="entry name" value="P-loop_NTPase"/>
</dbReference>
<evidence type="ECO:0000256" key="5">
    <source>
        <dbReference type="ARBA" id="ARBA00022741"/>
    </source>
</evidence>
<dbReference type="NCBIfam" id="TIGR00017">
    <property type="entry name" value="cmk"/>
    <property type="match status" value="1"/>
</dbReference>
<comment type="similarity">
    <text evidence="2 10">Belongs to the cytidylate kinase family. Type 1 subfamily.</text>
</comment>
<dbReference type="Proteomes" id="UP000254785">
    <property type="component" value="Unassembled WGS sequence"/>
</dbReference>
<dbReference type="GO" id="GO:0036431">
    <property type="term" value="F:dCMP kinase activity"/>
    <property type="evidence" value="ECO:0007669"/>
    <property type="project" value="InterPro"/>
</dbReference>
<accession>A0A376YCF1</accession>
<comment type="catalytic activity">
    <reaction evidence="8 10">
        <text>dCMP + ATP = dCDP + ADP</text>
        <dbReference type="Rhea" id="RHEA:25094"/>
        <dbReference type="ChEBI" id="CHEBI:30616"/>
        <dbReference type="ChEBI" id="CHEBI:57566"/>
        <dbReference type="ChEBI" id="CHEBI:58593"/>
        <dbReference type="ChEBI" id="CHEBI:456216"/>
        <dbReference type="EC" id="2.7.4.25"/>
    </reaction>
</comment>
<dbReference type="GO" id="GO:0036430">
    <property type="term" value="F:CMP kinase activity"/>
    <property type="evidence" value="ECO:0007669"/>
    <property type="project" value="RHEA"/>
</dbReference>
<evidence type="ECO:0000259" key="11">
    <source>
        <dbReference type="Pfam" id="PF02224"/>
    </source>
</evidence>
<evidence type="ECO:0000256" key="9">
    <source>
        <dbReference type="ARBA" id="ARBA00048478"/>
    </source>
</evidence>
<dbReference type="EC" id="2.7.4.25" evidence="10"/>
<feature type="domain" description="Cytidylate kinase" evidence="11">
    <location>
        <begin position="8"/>
        <end position="218"/>
    </location>
</feature>
<evidence type="ECO:0000256" key="10">
    <source>
        <dbReference type="HAMAP-Rule" id="MF_00238"/>
    </source>
</evidence>
<dbReference type="AlphaFoldDB" id="A0A376YCF1"/>
<comment type="catalytic activity">
    <reaction evidence="9 10">
        <text>CMP + ATP = CDP + ADP</text>
        <dbReference type="Rhea" id="RHEA:11600"/>
        <dbReference type="ChEBI" id="CHEBI:30616"/>
        <dbReference type="ChEBI" id="CHEBI:58069"/>
        <dbReference type="ChEBI" id="CHEBI:60377"/>
        <dbReference type="ChEBI" id="CHEBI:456216"/>
        <dbReference type="EC" id="2.7.4.25"/>
    </reaction>
</comment>
<dbReference type="PANTHER" id="PTHR21299">
    <property type="entry name" value="CYTIDYLATE KINASE/PANTOATE-BETA-ALANINE LIGASE"/>
    <property type="match status" value="1"/>
</dbReference>
<keyword evidence="6 10" id="KW-0418">Kinase</keyword>
<dbReference type="InterPro" id="IPR003136">
    <property type="entry name" value="Cytidylate_kin"/>
</dbReference>
<dbReference type="SUPFAM" id="SSF52540">
    <property type="entry name" value="P-loop containing nucleoside triphosphate hydrolases"/>
    <property type="match status" value="1"/>
</dbReference>
<keyword evidence="7 10" id="KW-0067">ATP-binding</keyword>
<dbReference type="Gene3D" id="3.40.50.300">
    <property type="entry name" value="P-loop containing nucleotide triphosphate hydrolases"/>
    <property type="match status" value="1"/>
</dbReference>
<evidence type="ECO:0000256" key="3">
    <source>
        <dbReference type="ARBA" id="ARBA00022490"/>
    </source>
</evidence>
<dbReference type="GO" id="GO:0005829">
    <property type="term" value="C:cytosol"/>
    <property type="evidence" value="ECO:0007669"/>
    <property type="project" value="TreeGrafter"/>
</dbReference>
<sequence length="266" mass="29388">MTAIAPVITIDGPSGAGKGTLCKAMAEALQWHLLDSGAIYRVLALAALHHHVDVASEDALVPLASHLDVRFVSTNGNLEVILEGEDVSGEIRTQEVANAASQVAAFPRVREALLRRQRAFRELPGLIADGRDMGTVVFPDAPVKIFLDASSEERAHRRMLQLQEKGFSVNFERLLAEIKERDDRDRNRAVAPLVPAADALVLDSTTLSIEQVIEKALHTRARNWLSHKRPNLQYPRCNGMTAGMLNNPIRHGARWTLNINLKIKHD</sequence>
<evidence type="ECO:0000256" key="6">
    <source>
        <dbReference type="ARBA" id="ARBA00022777"/>
    </source>
</evidence>
<dbReference type="HAMAP" id="MF_00238">
    <property type="entry name" value="Cytidyl_kinase_type1"/>
    <property type="match status" value="1"/>
</dbReference>
<keyword evidence="5 10" id="KW-0547">Nucleotide-binding</keyword>
<dbReference type="EMBL" id="UGDC01000003">
    <property type="protein sequence ID" value="STJ81492.1"/>
    <property type="molecule type" value="Genomic_DNA"/>
</dbReference>
<evidence type="ECO:0000256" key="1">
    <source>
        <dbReference type="ARBA" id="ARBA00004496"/>
    </source>
</evidence>
<comment type="subcellular location">
    <subcellularLocation>
        <location evidence="1 10">Cytoplasm</location>
    </subcellularLocation>
</comment>
<evidence type="ECO:0000313" key="12">
    <source>
        <dbReference type="EMBL" id="STJ81492.1"/>
    </source>
</evidence>
<reference evidence="12 13" key="1">
    <citation type="submission" date="2018-06" db="EMBL/GenBank/DDBJ databases">
        <authorList>
            <consortium name="Pathogen Informatics"/>
            <person name="Doyle S."/>
        </authorList>
    </citation>
    <scope>NUCLEOTIDE SEQUENCE [LARGE SCALE GENOMIC DNA]</scope>
    <source>
        <strain evidence="12 13">NCTC9117</strain>
    </source>
</reference>
<keyword evidence="4 10" id="KW-0808">Transferase</keyword>
<dbReference type="CDD" id="cd02020">
    <property type="entry name" value="CMPK"/>
    <property type="match status" value="1"/>
</dbReference>
<dbReference type="GO" id="GO:0005524">
    <property type="term" value="F:ATP binding"/>
    <property type="evidence" value="ECO:0007669"/>
    <property type="project" value="UniProtKB-UniRule"/>
</dbReference>
<feature type="binding site" evidence="10">
    <location>
        <begin position="12"/>
        <end position="20"/>
    </location>
    <ligand>
        <name>ATP</name>
        <dbReference type="ChEBI" id="CHEBI:30616"/>
    </ligand>
</feature>